<keyword evidence="1" id="KW-1133">Transmembrane helix</keyword>
<feature type="transmembrane region" description="Helical" evidence="1">
    <location>
        <begin position="54"/>
        <end position="80"/>
    </location>
</feature>
<feature type="transmembrane region" description="Helical" evidence="1">
    <location>
        <begin position="181"/>
        <end position="199"/>
    </location>
</feature>
<dbReference type="Pfam" id="PF19700">
    <property type="entry name" value="DUF6198"/>
    <property type="match status" value="1"/>
</dbReference>
<feature type="transmembrane region" description="Helical" evidence="1">
    <location>
        <begin position="130"/>
        <end position="160"/>
    </location>
</feature>
<gene>
    <name evidence="2" type="ORF">G4Z02_08780</name>
</gene>
<accession>A0A7L7KUB3</accession>
<sequence>MEAQATIHAKRTRIMYYVLGFIVIGLGVNIMNASNLGVGAWDTVTINLRSFMNIVVGASWVTIGMMSFVVSILVMTMVILYRKDTRYLFMLIPIGLVFLSIDFWNLVIFKDRIAGVGFWTTSVMIGSATLWQYIFFIIGSFILPLGLTLVVKSAFPAFVFDEWMLMFMDIFHTRKITFVRLGIELLGLLIGTLFGYLTFFNTAGHLGSVNYGSLLFTIFFTSIMGLWFHLLKVQKHE</sequence>
<organism evidence="2 3">
    <name type="scientific">Candidatus Xianfuyuplasma coldseepsis</name>
    <dbReference type="NCBI Taxonomy" id="2782163"/>
    <lineage>
        <taxon>Bacteria</taxon>
        <taxon>Bacillati</taxon>
        <taxon>Mycoplasmatota</taxon>
        <taxon>Mollicutes</taxon>
        <taxon>Candidatus Izemoplasmatales</taxon>
        <taxon>Candidatus Izemoplasmataceae</taxon>
        <taxon>Candidatus Xianfuyuplasma</taxon>
    </lineage>
</organism>
<dbReference type="PANTHER" id="PTHR40078:SF1">
    <property type="entry name" value="INTEGRAL MEMBRANE PROTEIN"/>
    <property type="match status" value="1"/>
</dbReference>
<dbReference type="Proteomes" id="UP000514720">
    <property type="component" value="Chromosome"/>
</dbReference>
<dbReference type="InterPro" id="IPR038750">
    <property type="entry name" value="YczE/YyaS-like"/>
</dbReference>
<keyword evidence="1" id="KW-0472">Membrane</keyword>
<feature type="transmembrane region" description="Helical" evidence="1">
    <location>
        <begin position="87"/>
        <end position="110"/>
    </location>
</feature>
<protein>
    <submittedName>
        <fullName evidence="2">Uncharacterized protein</fullName>
    </submittedName>
</protein>
<dbReference type="RefSeq" id="WP_258877646.1">
    <property type="nucleotide sequence ID" value="NZ_CP048914.1"/>
</dbReference>
<feature type="transmembrane region" description="Helical" evidence="1">
    <location>
        <begin position="14"/>
        <end position="34"/>
    </location>
</feature>
<dbReference type="AlphaFoldDB" id="A0A7L7KUB3"/>
<keyword evidence="1" id="KW-0812">Transmembrane</keyword>
<proteinExistence type="predicted"/>
<name>A0A7L7KUB3_9MOLU</name>
<feature type="transmembrane region" description="Helical" evidence="1">
    <location>
        <begin position="211"/>
        <end position="231"/>
    </location>
</feature>
<evidence type="ECO:0000256" key="1">
    <source>
        <dbReference type="SAM" id="Phobius"/>
    </source>
</evidence>
<reference evidence="2 3" key="1">
    <citation type="submission" date="2020-02" db="EMBL/GenBank/DDBJ databases">
        <authorList>
            <person name="Zheng R.K."/>
            <person name="Sun C.M."/>
        </authorList>
    </citation>
    <scope>NUCLEOTIDE SEQUENCE [LARGE SCALE GENOMIC DNA]</scope>
    <source>
        <strain evidence="3">zrk13</strain>
    </source>
</reference>
<dbReference type="PANTHER" id="PTHR40078">
    <property type="entry name" value="INTEGRAL MEMBRANE PROTEIN-RELATED"/>
    <property type="match status" value="1"/>
</dbReference>
<keyword evidence="3" id="KW-1185">Reference proteome</keyword>
<evidence type="ECO:0000313" key="3">
    <source>
        <dbReference type="Proteomes" id="UP000514720"/>
    </source>
</evidence>
<dbReference type="EMBL" id="CP048914">
    <property type="protein sequence ID" value="QMS85836.1"/>
    <property type="molecule type" value="Genomic_DNA"/>
</dbReference>
<dbReference type="KEGG" id="xcl:G4Z02_08780"/>
<evidence type="ECO:0000313" key="2">
    <source>
        <dbReference type="EMBL" id="QMS85836.1"/>
    </source>
</evidence>